<name>B0VGE6_CLOAI</name>
<protein>
    <recommendedName>
        <fullName evidence="1">Phage head morphogenesis domain-containing protein</fullName>
    </recommendedName>
</protein>
<organism evidence="2 3">
    <name type="scientific">Cloacimonas acidaminovorans (strain Evry)</name>
    <dbReference type="NCBI Taxonomy" id="459349"/>
    <lineage>
        <taxon>Bacteria</taxon>
        <taxon>Pseudomonadati</taxon>
        <taxon>Candidatus Cloacimonadota</taxon>
        <taxon>Candidatus Cloacimonadia</taxon>
        <taxon>Candidatus Cloacimonadales</taxon>
        <taxon>Candidatus Cloacimonadaceae</taxon>
        <taxon>Candidatus Cloacimonas</taxon>
    </lineage>
</organism>
<accession>B0VGE6</accession>
<reference evidence="2 3" key="1">
    <citation type="journal article" date="2008" name="J. Bacteriol.">
        <title>'Candidatus Cloacamonas acidaminovorans': genome sequence reconstruction provides a first glimpse of a new bacterial division.</title>
        <authorList>
            <person name="Pelletier E."/>
            <person name="Kreimeyer A."/>
            <person name="Bocs S."/>
            <person name="Rouy Z."/>
            <person name="Gyapay G."/>
            <person name="Chouari R."/>
            <person name="Riviere D."/>
            <person name="Ganesan A."/>
            <person name="Daegelen P."/>
            <person name="Sghir A."/>
            <person name="Cohen G.N."/>
            <person name="Medigue C."/>
            <person name="Weissenbach J."/>
            <person name="Le Paslier D."/>
        </authorList>
    </citation>
    <scope>NUCLEOTIDE SEQUENCE [LARGE SCALE GENOMIC DNA]</scope>
    <source>
        <strain evidence="3">Evry</strain>
    </source>
</reference>
<feature type="domain" description="Phage head morphogenesis" evidence="1">
    <location>
        <begin position="129"/>
        <end position="288"/>
    </location>
</feature>
<dbReference type="HOGENOM" id="CLU_955458_0_0_0"/>
<dbReference type="AlphaFoldDB" id="B0VGE6"/>
<evidence type="ECO:0000313" key="3">
    <source>
        <dbReference type="Proteomes" id="UP000002019"/>
    </source>
</evidence>
<keyword evidence="3" id="KW-1185">Reference proteome</keyword>
<dbReference type="InterPro" id="IPR006528">
    <property type="entry name" value="Phage_head_morphogenesis_dom"/>
</dbReference>
<dbReference type="OrthoDB" id="5362630at2"/>
<dbReference type="STRING" id="459349.CLOAM0485"/>
<dbReference type="KEGG" id="caci:CLOAM0485"/>
<evidence type="ECO:0000313" key="2">
    <source>
        <dbReference type="EMBL" id="CAO80383.1"/>
    </source>
</evidence>
<dbReference type="eggNOG" id="ENOG5033J06">
    <property type="taxonomic scope" value="Bacteria"/>
</dbReference>
<dbReference type="RefSeq" id="WP_015424244.1">
    <property type="nucleotide sequence ID" value="NC_020449.1"/>
</dbReference>
<evidence type="ECO:0000259" key="1">
    <source>
        <dbReference type="Pfam" id="PF04233"/>
    </source>
</evidence>
<gene>
    <name evidence="2" type="ordered locus">CLOAM0485</name>
</gene>
<proteinExistence type="predicted"/>
<dbReference type="EMBL" id="CU466930">
    <property type="protein sequence ID" value="CAO80383.1"/>
    <property type="molecule type" value="Genomic_DNA"/>
</dbReference>
<sequence>MNYYDQLMLEYYRVLNNAWKTEIRDAARLAIQMLSDMPRAEKLNQSSIDKLMSIINTRLGDDFAALVNEPTKAIIDRCVRLGLKDTQVQAPTKTSIGLWGIEDQHLSSTIRKQQLFWIGNHFEADVRQNFADTLSKAIEQGYTKEMLTDTLKDQFNDLANRSSHYWQGLAEHTALRIREFGRLQGYKKAKAKYYKLVVILDDRTSDICRALAAQDKIYPLNDALEVMDNLMALDTKSNSLDDAREYIKALAPWIKDDQIEYDSEMNPVGVSGAHTPFPPFHWKCRTTTVVY</sequence>
<dbReference type="Pfam" id="PF04233">
    <property type="entry name" value="Phage_Mu_F"/>
    <property type="match status" value="1"/>
</dbReference>
<dbReference type="Proteomes" id="UP000002019">
    <property type="component" value="Chromosome"/>
</dbReference>